<dbReference type="AlphaFoldDB" id="A0A2G8SEN6"/>
<evidence type="ECO:0000256" key="6">
    <source>
        <dbReference type="ARBA" id="ARBA00023004"/>
    </source>
</evidence>
<evidence type="ECO:0000256" key="3">
    <source>
        <dbReference type="ARBA" id="ARBA00010617"/>
    </source>
</evidence>
<dbReference type="STRING" id="1077348.A0A2G8SEN6"/>
<keyword evidence="4 8" id="KW-0479">Metal-binding</keyword>
<dbReference type="GO" id="GO:0004497">
    <property type="term" value="F:monooxygenase activity"/>
    <property type="evidence" value="ECO:0007669"/>
    <property type="project" value="UniProtKB-KW"/>
</dbReference>
<evidence type="ECO:0000313" key="11">
    <source>
        <dbReference type="Proteomes" id="UP000230002"/>
    </source>
</evidence>
<accession>A0A2G8SEN6</accession>
<dbReference type="PRINTS" id="PR00463">
    <property type="entry name" value="EP450I"/>
</dbReference>
<feature type="binding site" description="axial binding residue" evidence="8">
    <location>
        <position position="504"/>
    </location>
    <ligand>
        <name>heme</name>
        <dbReference type="ChEBI" id="CHEBI:30413"/>
    </ligand>
    <ligandPart>
        <name>Fe</name>
        <dbReference type="ChEBI" id="CHEBI:18248"/>
    </ligandPart>
</feature>
<dbReference type="Pfam" id="PF00067">
    <property type="entry name" value="p450"/>
    <property type="match status" value="1"/>
</dbReference>
<comment type="caution">
    <text evidence="10">The sequence shown here is derived from an EMBL/GenBank/DDBJ whole genome shotgun (WGS) entry which is preliminary data.</text>
</comment>
<evidence type="ECO:0000256" key="8">
    <source>
        <dbReference type="PIRSR" id="PIRSR602401-1"/>
    </source>
</evidence>
<dbReference type="GO" id="GO:0016705">
    <property type="term" value="F:oxidoreductase activity, acting on paired donors, with incorporation or reduction of molecular oxygen"/>
    <property type="evidence" value="ECO:0007669"/>
    <property type="project" value="InterPro"/>
</dbReference>
<keyword evidence="8" id="KW-0349">Heme</keyword>
<dbReference type="PANTHER" id="PTHR24305">
    <property type="entry name" value="CYTOCHROME P450"/>
    <property type="match status" value="1"/>
</dbReference>
<dbReference type="SUPFAM" id="SSF48264">
    <property type="entry name" value="Cytochrome P450"/>
    <property type="match status" value="1"/>
</dbReference>
<dbReference type="InterPro" id="IPR036396">
    <property type="entry name" value="Cyt_P450_sf"/>
</dbReference>
<keyword evidence="5" id="KW-0560">Oxidoreductase</keyword>
<evidence type="ECO:0000256" key="7">
    <source>
        <dbReference type="ARBA" id="ARBA00023033"/>
    </source>
</evidence>
<dbReference type="GO" id="GO:0005506">
    <property type="term" value="F:iron ion binding"/>
    <property type="evidence" value="ECO:0007669"/>
    <property type="project" value="InterPro"/>
</dbReference>
<comment type="cofactor">
    <cofactor evidence="1 8">
        <name>heme</name>
        <dbReference type="ChEBI" id="CHEBI:30413"/>
    </cofactor>
</comment>
<evidence type="ECO:0000256" key="2">
    <source>
        <dbReference type="ARBA" id="ARBA00005179"/>
    </source>
</evidence>
<keyword evidence="7" id="KW-0503">Monooxygenase</keyword>
<dbReference type="InterPro" id="IPR050121">
    <property type="entry name" value="Cytochrome_P450_monoxygenase"/>
</dbReference>
<dbReference type="InterPro" id="IPR001128">
    <property type="entry name" value="Cyt_P450"/>
</dbReference>
<name>A0A2G8SEN6_9APHY</name>
<gene>
    <name evidence="10" type="ORF">GSI_05458</name>
</gene>
<organism evidence="10 11">
    <name type="scientific">Ganoderma sinense ZZ0214-1</name>
    <dbReference type="NCBI Taxonomy" id="1077348"/>
    <lineage>
        <taxon>Eukaryota</taxon>
        <taxon>Fungi</taxon>
        <taxon>Dikarya</taxon>
        <taxon>Basidiomycota</taxon>
        <taxon>Agaricomycotina</taxon>
        <taxon>Agaricomycetes</taxon>
        <taxon>Polyporales</taxon>
        <taxon>Polyporaceae</taxon>
        <taxon>Ganoderma</taxon>
    </lineage>
</organism>
<evidence type="ECO:0000256" key="5">
    <source>
        <dbReference type="ARBA" id="ARBA00023002"/>
    </source>
</evidence>
<proteinExistence type="inferred from homology"/>
<comment type="similarity">
    <text evidence="3">Belongs to the cytochrome P450 family.</text>
</comment>
<dbReference type="EMBL" id="AYKW01000011">
    <property type="protein sequence ID" value="PIL32213.1"/>
    <property type="molecule type" value="Genomic_DNA"/>
</dbReference>
<dbReference type="Proteomes" id="UP000230002">
    <property type="component" value="Unassembled WGS sequence"/>
</dbReference>
<keyword evidence="9" id="KW-1133">Transmembrane helix</keyword>
<keyword evidence="9" id="KW-0472">Membrane</keyword>
<evidence type="ECO:0000256" key="9">
    <source>
        <dbReference type="SAM" id="Phobius"/>
    </source>
</evidence>
<feature type="transmembrane region" description="Helical" evidence="9">
    <location>
        <begin position="33"/>
        <end position="52"/>
    </location>
</feature>
<reference evidence="10 11" key="1">
    <citation type="journal article" date="2015" name="Sci. Rep.">
        <title>Chromosome-level genome map provides insights into diverse defense mechanisms in the medicinal fungus Ganoderma sinense.</title>
        <authorList>
            <person name="Zhu Y."/>
            <person name="Xu J."/>
            <person name="Sun C."/>
            <person name="Zhou S."/>
            <person name="Xu H."/>
            <person name="Nelson D.R."/>
            <person name="Qian J."/>
            <person name="Song J."/>
            <person name="Luo H."/>
            <person name="Xiang L."/>
            <person name="Li Y."/>
            <person name="Xu Z."/>
            <person name="Ji A."/>
            <person name="Wang L."/>
            <person name="Lu S."/>
            <person name="Hayward A."/>
            <person name="Sun W."/>
            <person name="Li X."/>
            <person name="Schwartz D.C."/>
            <person name="Wang Y."/>
            <person name="Chen S."/>
        </authorList>
    </citation>
    <scope>NUCLEOTIDE SEQUENCE [LARGE SCALE GENOMIC DNA]</scope>
    <source>
        <strain evidence="10 11">ZZ0214-1</strain>
    </source>
</reference>
<comment type="pathway">
    <text evidence="2">Secondary metabolite biosynthesis.</text>
</comment>
<dbReference type="PANTHER" id="PTHR24305:SF187">
    <property type="entry name" value="P450, PUTATIVE (EUROFUNG)-RELATED"/>
    <property type="match status" value="1"/>
</dbReference>
<evidence type="ECO:0000256" key="1">
    <source>
        <dbReference type="ARBA" id="ARBA00001971"/>
    </source>
</evidence>
<keyword evidence="6 8" id="KW-0408">Iron</keyword>
<dbReference type="GO" id="GO:0020037">
    <property type="term" value="F:heme binding"/>
    <property type="evidence" value="ECO:0007669"/>
    <property type="project" value="InterPro"/>
</dbReference>
<keyword evidence="9" id="KW-0812">Transmembrane</keyword>
<keyword evidence="11" id="KW-1185">Reference proteome</keyword>
<dbReference type="PRINTS" id="PR00385">
    <property type="entry name" value="P450"/>
</dbReference>
<dbReference type="OrthoDB" id="6692864at2759"/>
<protein>
    <submittedName>
        <fullName evidence="10">Cytochrome P450</fullName>
    </submittedName>
</protein>
<dbReference type="InterPro" id="IPR002401">
    <property type="entry name" value="Cyt_P450_E_grp-I"/>
</dbReference>
<evidence type="ECO:0000313" key="10">
    <source>
        <dbReference type="EMBL" id="PIL32213.1"/>
    </source>
</evidence>
<dbReference type="Gene3D" id="1.10.630.10">
    <property type="entry name" value="Cytochrome P450"/>
    <property type="match status" value="1"/>
</dbReference>
<evidence type="ECO:0000256" key="4">
    <source>
        <dbReference type="ARBA" id="ARBA00022723"/>
    </source>
</evidence>
<feature type="transmembrane region" description="Helical" evidence="9">
    <location>
        <begin position="64"/>
        <end position="83"/>
    </location>
</feature>
<sequence length="561" mass="62478">MTLPPILVTLSACCALIAHQVFRLYETYYVPAHLALLLGPPTTVSVAGWALWSGAEKPTLSAWIPIYATYFGTLVVSVVIYRLSPFHPLARVPGPLPFKVTKLWMATRCTMGMESRLITALHEEYGDIVRTGPNEISIRNPSAIDTLMGATGAPKGPNWLGFTLKYDDPPLIGIQDLKEHKRVRRPWNRSMTPSALKEYEILMESRVTEFIRSVESRCGQVIVMQQLFGPFMRGFIANMVYFGEASRLTENKTFWAPLDDGARPAAFLAHVPWLGFYLRLIPPAVAQVTGFIARCQALIEMRMARGSENPDLFYHLSDEDLGKPEPLPMNELVNHGILAVVAGTETTAIGLTCVFYGILTNREIYAALEKEVDKFCRDSQSATDTSHHAEMHYLEAVISETMRLYNPAPNGSPRRVAKDGSGMYAGGMYIPPGTSFACHTRSMQLDPRNFSHPDVFWPERWLVASGKLASARLPGEGIGIEYDAGTLVHNRTAYIPFSYGPMNCIGKDLSLTVMRMVVCALLRQFRFELLEGWDAGAWREGMRELGVTRCPPLPVRVTARS</sequence>